<proteinExistence type="predicted"/>
<accession>A0ABQ3A473</accession>
<evidence type="ECO:0000313" key="3">
    <source>
        <dbReference type="Proteomes" id="UP000621898"/>
    </source>
</evidence>
<dbReference type="Proteomes" id="UP000621898">
    <property type="component" value="Unassembled WGS sequence"/>
</dbReference>
<organism evidence="2 3">
    <name type="scientific">Rhodanobacter panaciterrae</name>
    <dbReference type="NCBI Taxonomy" id="490572"/>
    <lineage>
        <taxon>Bacteria</taxon>
        <taxon>Pseudomonadati</taxon>
        <taxon>Pseudomonadota</taxon>
        <taxon>Gammaproteobacteria</taxon>
        <taxon>Lysobacterales</taxon>
        <taxon>Rhodanobacteraceae</taxon>
        <taxon>Rhodanobacter</taxon>
    </lineage>
</organism>
<keyword evidence="1" id="KW-0812">Transmembrane</keyword>
<comment type="caution">
    <text evidence="2">The sequence shown here is derived from an EMBL/GenBank/DDBJ whole genome shotgun (WGS) entry which is preliminary data.</text>
</comment>
<dbReference type="Pfam" id="PF05359">
    <property type="entry name" value="DUF748"/>
    <property type="match status" value="1"/>
</dbReference>
<gene>
    <name evidence="2" type="ORF">GCM10008098_26900</name>
</gene>
<keyword evidence="1" id="KW-0472">Membrane</keyword>
<keyword evidence="1" id="KW-1133">Transmembrane helix</keyword>
<dbReference type="InterPro" id="IPR008023">
    <property type="entry name" value="DUF748"/>
</dbReference>
<evidence type="ECO:0008006" key="4">
    <source>
        <dbReference type="Google" id="ProtNLM"/>
    </source>
</evidence>
<keyword evidence="3" id="KW-1185">Reference proteome</keyword>
<evidence type="ECO:0000256" key="1">
    <source>
        <dbReference type="SAM" id="Phobius"/>
    </source>
</evidence>
<dbReference type="RefSeq" id="WP_189441913.1">
    <property type="nucleotide sequence ID" value="NZ_BMXT01000003.1"/>
</dbReference>
<feature type="transmembrane region" description="Helical" evidence="1">
    <location>
        <begin position="12"/>
        <end position="30"/>
    </location>
</feature>
<dbReference type="EMBL" id="BMXT01000003">
    <property type="protein sequence ID" value="GGY32115.1"/>
    <property type="molecule type" value="Genomic_DNA"/>
</dbReference>
<reference evidence="3" key="1">
    <citation type="journal article" date="2019" name="Int. J. Syst. Evol. Microbiol.">
        <title>The Global Catalogue of Microorganisms (GCM) 10K type strain sequencing project: providing services to taxonomists for standard genome sequencing and annotation.</title>
        <authorList>
            <consortium name="The Broad Institute Genomics Platform"/>
            <consortium name="The Broad Institute Genome Sequencing Center for Infectious Disease"/>
            <person name="Wu L."/>
            <person name="Ma J."/>
        </authorList>
    </citation>
    <scope>NUCLEOTIDE SEQUENCE [LARGE SCALE GENOMIC DNA]</scope>
    <source>
        <strain evidence="3">KCTC 22232</strain>
    </source>
</reference>
<name>A0ABQ3A473_9GAMM</name>
<evidence type="ECO:0000313" key="2">
    <source>
        <dbReference type="EMBL" id="GGY32115.1"/>
    </source>
</evidence>
<protein>
    <recommendedName>
        <fullName evidence="4">DUF748 domain-containing protein</fullName>
    </recommendedName>
</protein>
<sequence length="360" mass="40133">MKPHHRRHLGRLLVVILLLVIARALLPYAVRHYLNVRMDRMGDYHGQIADIDLHLWRGAYTINELRIVKTTGTLPAPLLDTRRADIELSWFALSHGVFRGKVSFSAPTINFVKGHGDSDSQTGKGVDWRAQLKLLAPMRLDEINVSDGTVTFQSFVLNPRVDLKMTDVNGTLTNLTNIQRRHGNRVAELHATATVLGDAPFETQASFDPLNHFGDFSYQLHASNIQLVKANDLARAYAGLDFAGGSGDFTMELEARNGQLDGYAKPIFHDLKIFSWKQDVVQDKKGPVKLAYEALAQGVVSLFESHATEQFATRVPISGRIDDKQLDTSQAILGVLHNAFVKAYIPHLKELKPADETTTH</sequence>